<comment type="caution">
    <text evidence="1">The sequence shown here is derived from an EMBL/GenBank/DDBJ whole genome shotgun (WGS) entry which is preliminary data.</text>
</comment>
<dbReference type="EMBL" id="JAFBEE010000040">
    <property type="protein sequence ID" value="MBM7616445.1"/>
    <property type="molecule type" value="Genomic_DNA"/>
</dbReference>
<reference evidence="1 2" key="1">
    <citation type="submission" date="2021-01" db="EMBL/GenBank/DDBJ databases">
        <title>Genomic Encyclopedia of Type Strains, Phase IV (KMG-IV): sequencing the most valuable type-strain genomes for metagenomic binning, comparative biology and taxonomic classification.</title>
        <authorList>
            <person name="Goeker M."/>
        </authorList>
    </citation>
    <scope>NUCLEOTIDE SEQUENCE [LARGE SCALE GENOMIC DNA]</scope>
    <source>
        <strain evidence="1 2">DSM 25890</strain>
    </source>
</reference>
<sequence length="68" mass="8215">MKNDQNRIIKDFQQSYEKGYRCVYYETDEKDKQFTVYLKNFSTENTKVLKCSQEEGAQLKNYINEISQ</sequence>
<dbReference type="RefSeq" id="WP_204404655.1">
    <property type="nucleotide sequence ID" value="NZ_JAFBEE010000040.1"/>
</dbReference>
<protein>
    <submittedName>
        <fullName evidence="1">Uncharacterized protein</fullName>
    </submittedName>
</protein>
<evidence type="ECO:0000313" key="2">
    <source>
        <dbReference type="Proteomes" id="UP001314796"/>
    </source>
</evidence>
<accession>A0ABS2NU09</accession>
<dbReference type="Proteomes" id="UP001314796">
    <property type="component" value="Unassembled WGS sequence"/>
</dbReference>
<name>A0ABS2NU09_9FIRM</name>
<proteinExistence type="predicted"/>
<keyword evidence="2" id="KW-1185">Reference proteome</keyword>
<evidence type="ECO:0000313" key="1">
    <source>
        <dbReference type="EMBL" id="MBM7616445.1"/>
    </source>
</evidence>
<organism evidence="1 2">
    <name type="scientific">Alkaliphilus hydrothermalis</name>
    <dbReference type="NCBI Taxonomy" id="1482730"/>
    <lineage>
        <taxon>Bacteria</taxon>
        <taxon>Bacillati</taxon>
        <taxon>Bacillota</taxon>
        <taxon>Clostridia</taxon>
        <taxon>Peptostreptococcales</taxon>
        <taxon>Natronincolaceae</taxon>
        <taxon>Alkaliphilus</taxon>
    </lineage>
</organism>
<gene>
    <name evidence="1" type="ORF">JOC73_003028</name>
</gene>